<name>A0AAN6JYG8_9PEZI</name>
<proteinExistence type="predicted"/>
<gene>
    <name evidence="2" type="ORF">LTR91_023299</name>
</gene>
<organism evidence="2 3">
    <name type="scientific">Friedmanniomyces endolithicus</name>
    <dbReference type="NCBI Taxonomy" id="329885"/>
    <lineage>
        <taxon>Eukaryota</taxon>
        <taxon>Fungi</taxon>
        <taxon>Dikarya</taxon>
        <taxon>Ascomycota</taxon>
        <taxon>Pezizomycotina</taxon>
        <taxon>Dothideomycetes</taxon>
        <taxon>Dothideomycetidae</taxon>
        <taxon>Mycosphaerellales</taxon>
        <taxon>Teratosphaeriaceae</taxon>
        <taxon>Friedmanniomyces</taxon>
    </lineage>
</organism>
<sequence length="226" mass="25309">MVGSQKRATKRPAEGIDDIDHGSKKTKRRRESWGSSQSPSGLLCERRHSAPGCCFSRQGSRSATRRPEDRRASNVSSVSLQLPDGGATMQSLQMPPTKASMNPKIERDVGVDAERSRYNTHRIKRDLSPQTDLTANASELRVALQTLHGLQARGAGGFLRYDFPAGDDEGVLKKCLRLARNNPNLDLDTSHFDWIISALGRRRRETPFHGKDKGIEVDEREYRQSR</sequence>
<dbReference type="Proteomes" id="UP001175353">
    <property type="component" value="Unassembled WGS sequence"/>
</dbReference>
<evidence type="ECO:0000313" key="3">
    <source>
        <dbReference type="Proteomes" id="UP001175353"/>
    </source>
</evidence>
<accession>A0AAN6JYG8</accession>
<evidence type="ECO:0000256" key="1">
    <source>
        <dbReference type="SAM" id="MobiDB-lite"/>
    </source>
</evidence>
<protein>
    <submittedName>
        <fullName evidence="2">Uncharacterized protein</fullName>
    </submittedName>
</protein>
<reference evidence="2" key="1">
    <citation type="submission" date="2023-06" db="EMBL/GenBank/DDBJ databases">
        <title>Black Yeasts Isolated from many extreme environments.</title>
        <authorList>
            <person name="Coleine C."/>
            <person name="Stajich J.E."/>
            <person name="Selbmann L."/>
        </authorList>
    </citation>
    <scope>NUCLEOTIDE SEQUENCE</scope>
    <source>
        <strain evidence="2">CCFEE 5200</strain>
    </source>
</reference>
<feature type="region of interest" description="Disordered" evidence="1">
    <location>
        <begin position="206"/>
        <end position="226"/>
    </location>
</feature>
<feature type="compositionally biased region" description="Basic and acidic residues" evidence="1">
    <location>
        <begin position="11"/>
        <end position="23"/>
    </location>
</feature>
<comment type="caution">
    <text evidence="2">The sequence shown here is derived from an EMBL/GenBank/DDBJ whole genome shotgun (WGS) entry which is preliminary data.</text>
</comment>
<keyword evidence="3" id="KW-1185">Reference proteome</keyword>
<evidence type="ECO:0000313" key="2">
    <source>
        <dbReference type="EMBL" id="KAK0954437.1"/>
    </source>
</evidence>
<dbReference type="AlphaFoldDB" id="A0AAN6JYG8"/>
<feature type="region of interest" description="Disordered" evidence="1">
    <location>
        <begin position="1"/>
        <end position="102"/>
    </location>
</feature>
<dbReference type="EMBL" id="JAUJLE010000505">
    <property type="protein sequence ID" value="KAK0954437.1"/>
    <property type="molecule type" value="Genomic_DNA"/>
</dbReference>